<keyword evidence="3" id="KW-1185">Reference proteome</keyword>
<reference evidence="2" key="1">
    <citation type="journal article" date="2020" name="Stud. Mycol.">
        <title>101 Dothideomycetes genomes: a test case for predicting lifestyles and emergence of pathogens.</title>
        <authorList>
            <person name="Haridas S."/>
            <person name="Albert R."/>
            <person name="Binder M."/>
            <person name="Bloem J."/>
            <person name="Labutti K."/>
            <person name="Salamov A."/>
            <person name="Andreopoulos B."/>
            <person name="Baker S."/>
            <person name="Barry K."/>
            <person name="Bills G."/>
            <person name="Bluhm B."/>
            <person name="Cannon C."/>
            <person name="Castanera R."/>
            <person name="Culley D."/>
            <person name="Daum C."/>
            <person name="Ezra D."/>
            <person name="Gonzalez J."/>
            <person name="Henrissat B."/>
            <person name="Kuo A."/>
            <person name="Liang C."/>
            <person name="Lipzen A."/>
            <person name="Lutzoni F."/>
            <person name="Magnuson J."/>
            <person name="Mondo S."/>
            <person name="Nolan M."/>
            <person name="Ohm R."/>
            <person name="Pangilinan J."/>
            <person name="Park H.-J."/>
            <person name="Ramirez L."/>
            <person name="Alfaro M."/>
            <person name="Sun H."/>
            <person name="Tritt A."/>
            <person name="Yoshinaga Y."/>
            <person name="Zwiers L.-H."/>
            <person name="Turgeon B."/>
            <person name="Goodwin S."/>
            <person name="Spatafora J."/>
            <person name="Crous P."/>
            <person name="Grigoriev I."/>
        </authorList>
    </citation>
    <scope>NUCLEOTIDE SEQUENCE</scope>
    <source>
        <strain evidence="2">CBS 113979</strain>
    </source>
</reference>
<organism evidence="2 3">
    <name type="scientific">Aulographum hederae CBS 113979</name>
    <dbReference type="NCBI Taxonomy" id="1176131"/>
    <lineage>
        <taxon>Eukaryota</taxon>
        <taxon>Fungi</taxon>
        <taxon>Dikarya</taxon>
        <taxon>Ascomycota</taxon>
        <taxon>Pezizomycotina</taxon>
        <taxon>Dothideomycetes</taxon>
        <taxon>Pleosporomycetidae</taxon>
        <taxon>Aulographales</taxon>
        <taxon>Aulographaceae</taxon>
    </lineage>
</organism>
<dbReference type="AlphaFoldDB" id="A0A6G1GYK3"/>
<gene>
    <name evidence="2" type="ORF">K402DRAFT_394285</name>
</gene>
<evidence type="ECO:0000313" key="2">
    <source>
        <dbReference type="EMBL" id="KAF1986043.1"/>
    </source>
</evidence>
<dbReference type="Proteomes" id="UP000800041">
    <property type="component" value="Unassembled WGS sequence"/>
</dbReference>
<protein>
    <submittedName>
        <fullName evidence="2">Uncharacterized protein</fullName>
    </submittedName>
</protein>
<feature type="region of interest" description="Disordered" evidence="1">
    <location>
        <begin position="37"/>
        <end position="78"/>
    </location>
</feature>
<evidence type="ECO:0000256" key="1">
    <source>
        <dbReference type="SAM" id="MobiDB-lite"/>
    </source>
</evidence>
<name>A0A6G1GYK3_9PEZI</name>
<accession>A0A6G1GYK3</accession>
<evidence type="ECO:0000313" key="3">
    <source>
        <dbReference type="Proteomes" id="UP000800041"/>
    </source>
</evidence>
<proteinExistence type="predicted"/>
<dbReference type="EMBL" id="ML977159">
    <property type="protein sequence ID" value="KAF1986043.1"/>
    <property type="molecule type" value="Genomic_DNA"/>
</dbReference>
<sequence>MPKTLTLNSLALSLSLHHRSLTTCGSKLVTSHALLIGPSDAPSPSKRMRTGVKSQIPVRCRRKEAATGQPRMRAMAGK</sequence>